<feature type="compositionally biased region" description="Polar residues" evidence="1">
    <location>
        <begin position="1266"/>
        <end position="1275"/>
    </location>
</feature>
<feature type="compositionally biased region" description="Polar residues" evidence="1">
    <location>
        <begin position="449"/>
        <end position="464"/>
    </location>
</feature>
<feature type="compositionally biased region" description="Low complexity" evidence="1">
    <location>
        <begin position="555"/>
        <end position="568"/>
    </location>
</feature>
<evidence type="ECO:0000313" key="4">
    <source>
        <dbReference type="Proteomes" id="UP000603200"/>
    </source>
</evidence>
<feature type="compositionally biased region" description="Polar residues" evidence="1">
    <location>
        <begin position="1471"/>
        <end position="1480"/>
    </location>
</feature>
<feature type="compositionally biased region" description="Basic and acidic residues" evidence="1">
    <location>
        <begin position="667"/>
        <end position="682"/>
    </location>
</feature>
<feature type="transmembrane region" description="Helical" evidence="2">
    <location>
        <begin position="1505"/>
        <end position="1524"/>
    </location>
</feature>
<feature type="compositionally biased region" description="Polar residues" evidence="1">
    <location>
        <begin position="367"/>
        <end position="383"/>
    </location>
</feature>
<feature type="compositionally biased region" description="Polar residues" evidence="1">
    <location>
        <begin position="207"/>
        <end position="225"/>
    </location>
</feature>
<feature type="compositionally biased region" description="Basic and acidic residues" evidence="1">
    <location>
        <begin position="569"/>
        <end position="582"/>
    </location>
</feature>
<proteinExistence type="predicted"/>
<feature type="compositionally biased region" description="Basic and acidic residues" evidence="1">
    <location>
        <begin position="824"/>
        <end position="841"/>
    </location>
</feature>
<feature type="region of interest" description="Disordered" evidence="1">
    <location>
        <begin position="1"/>
        <end position="80"/>
    </location>
</feature>
<feature type="compositionally biased region" description="Low complexity" evidence="1">
    <location>
        <begin position="42"/>
        <end position="57"/>
    </location>
</feature>
<feature type="compositionally biased region" description="Low complexity" evidence="1">
    <location>
        <begin position="414"/>
        <end position="438"/>
    </location>
</feature>
<keyword evidence="2" id="KW-0812">Transmembrane</keyword>
<keyword evidence="2" id="KW-0472">Membrane</keyword>
<feature type="compositionally biased region" description="Basic and acidic residues" evidence="1">
    <location>
        <begin position="601"/>
        <end position="620"/>
    </location>
</feature>
<protein>
    <submittedName>
        <fullName evidence="3">Uncharacterized protein</fullName>
    </submittedName>
</protein>
<feature type="transmembrane region" description="Helical" evidence="2">
    <location>
        <begin position="1536"/>
        <end position="1557"/>
    </location>
</feature>
<feature type="compositionally biased region" description="Basic and acidic residues" evidence="1">
    <location>
        <begin position="720"/>
        <end position="733"/>
    </location>
</feature>
<evidence type="ECO:0000256" key="2">
    <source>
        <dbReference type="SAM" id="Phobius"/>
    </source>
</evidence>
<feature type="compositionally biased region" description="Polar residues" evidence="1">
    <location>
        <begin position="346"/>
        <end position="360"/>
    </location>
</feature>
<keyword evidence="2" id="KW-1133">Transmembrane helix</keyword>
<organism evidence="3 4">
    <name type="scientific">Winogradskya humida</name>
    <dbReference type="NCBI Taxonomy" id="113566"/>
    <lineage>
        <taxon>Bacteria</taxon>
        <taxon>Bacillati</taxon>
        <taxon>Actinomycetota</taxon>
        <taxon>Actinomycetes</taxon>
        <taxon>Micromonosporales</taxon>
        <taxon>Micromonosporaceae</taxon>
        <taxon>Winogradskya</taxon>
    </lineage>
</organism>
<feature type="compositionally biased region" description="Basic and acidic residues" evidence="1">
    <location>
        <begin position="961"/>
        <end position="1010"/>
    </location>
</feature>
<reference evidence="3 4" key="1">
    <citation type="submission" date="2021-01" db="EMBL/GenBank/DDBJ databases">
        <title>Whole genome shotgun sequence of Actinoplanes humidus NBRC 14915.</title>
        <authorList>
            <person name="Komaki H."/>
            <person name="Tamura T."/>
        </authorList>
    </citation>
    <scope>NUCLEOTIDE SEQUENCE [LARGE SCALE GENOMIC DNA]</scope>
    <source>
        <strain evidence="3 4">NBRC 14915</strain>
    </source>
</reference>
<keyword evidence="4" id="KW-1185">Reference proteome</keyword>
<dbReference type="Proteomes" id="UP000603200">
    <property type="component" value="Unassembled WGS sequence"/>
</dbReference>
<feature type="compositionally biased region" description="Polar residues" evidence="1">
    <location>
        <begin position="132"/>
        <end position="144"/>
    </location>
</feature>
<feature type="compositionally biased region" description="Polar residues" evidence="1">
    <location>
        <begin position="97"/>
        <end position="112"/>
    </location>
</feature>
<feature type="compositionally biased region" description="Polar residues" evidence="1">
    <location>
        <begin position="152"/>
        <end position="169"/>
    </location>
</feature>
<comment type="caution">
    <text evidence="3">The sequence shown here is derived from an EMBL/GenBank/DDBJ whole genome shotgun (WGS) entry which is preliminary data.</text>
</comment>
<feature type="compositionally biased region" description="Basic and acidic residues" evidence="1">
    <location>
        <begin position="465"/>
        <end position="485"/>
    </location>
</feature>
<evidence type="ECO:0000313" key="3">
    <source>
        <dbReference type="EMBL" id="GIE20127.1"/>
    </source>
</evidence>
<evidence type="ECO:0000256" key="1">
    <source>
        <dbReference type="SAM" id="MobiDB-lite"/>
    </source>
</evidence>
<feature type="compositionally biased region" description="Acidic residues" evidence="1">
    <location>
        <begin position="1011"/>
        <end position="1022"/>
    </location>
</feature>
<feature type="compositionally biased region" description="Polar residues" evidence="1">
    <location>
        <begin position="648"/>
        <end position="665"/>
    </location>
</feature>
<dbReference type="EMBL" id="BOMN01000039">
    <property type="protein sequence ID" value="GIE20127.1"/>
    <property type="molecule type" value="Genomic_DNA"/>
</dbReference>
<feature type="compositionally biased region" description="Basic and acidic residues" evidence="1">
    <location>
        <begin position="1097"/>
        <end position="1112"/>
    </location>
</feature>
<feature type="region of interest" description="Disordered" evidence="1">
    <location>
        <begin position="96"/>
        <end position="1492"/>
    </location>
</feature>
<feature type="compositionally biased region" description="Polar residues" evidence="1">
    <location>
        <begin position="583"/>
        <end position="596"/>
    </location>
</feature>
<feature type="compositionally biased region" description="Basic and acidic residues" evidence="1">
    <location>
        <begin position="926"/>
        <end position="952"/>
    </location>
</feature>
<feature type="compositionally biased region" description="Basic and acidic residues" evidence="1">
    <location>
        <begin position="866"/>
        <end position="877"/>
    </location>
</feature>
<feature type="transmembrane region" description="Helical" evidence="2">
    <location>
        <begin position="1563"/>
        <end position="1585"/>
    </location>
</feature>
<feature type="compositionally biased region" description="Basic and acidic residues" evidence="1">
    <location>
        <begin position="25"/>
        <end position="41"/>
    </location>
</feature>
<feature type="compositionally biased region" description="Pro residues" evidence="1">
    <location>
        <begin position="178"/>
        <end position="191"/>
    </location>
</feature>
<accession>A0ABQ3ZNK6</accession>
<gene>
    <name evidence="3" type="ORF">Ahu01nite_032290</name>
</gene>
<sequence length="1591" mass="171329">MLPVTKRSRQGVAEPGNARHAFQVDQREWDYGARLPRERSAADSWPPSDSPESPDSSKNVEPGAPIWGNGSVTDTGSMQPIPEAIAWSLRAEAWAQNEDQAVERSSSGTVSRWSDVAATGRPPVPADGVGWRTSTAEWRATTESARWRQTTEWRSSTGSHGWRTTTEAWQSGAEDEAVPPPGVTPGEPPTRLPAISGTAWPTPDSAAEQNIPSWQQAADTPSWQQRPADAAPSWRQAAADSTPSWQQRPVDPTPSWQSPPSPTSSWPQAAEATPSWQQPNDRLPGQVGDSTPSWQQRPVDPTPSWQSPPSPTSSWPQAADPTPSWQQQRPPDAPPSWQRPADAAPSWQQGAADSVPSWQQRPLDPTPSWQQPPSDPTPSWQQSAPPRPADAAPSWQRPDDRPSWQQYSTPPASPSSSMPSMPSSSMPSAASPSSSMPSWDTRSDRPSWDTRSSWQPTSEPPRSSWSEDGRHLVREDDRAQWRRESAAGSPQVGRRRAPEPGSRTGGGTGWTTRSDADNWAGHTDTGSMPAFQDPMSDTGSWRRDATQPPSPLPPSSDSWRTSTTTDSWRSGDESRGAPRRTDNWQSSEPPTGSWRSGDQARGPEPRDGWNDSGSWRRDPEPAPAVDPWAHSATETGIISLPQDGRPGNRQSRTDTGSWQRESGTNDGRGETGRRGRSDRPYEIESGSPSGSWQRREIESASPSASGSWQRDEPPAPGGPRPRDGDSRQQDGRSDTGSWQRNGRPEPGDTGSWQREGRPAPGETGSWQREGRPAPGETGSWQREGRPAPGDTGSWQREERPAPGDTGSWQREERPAPGDTGSWQRDGRPEPSDTGSLRRDGRPAPGDTGSLRRDGRPAPGDTGSWQRDGRTRPADSGRPDQAPGPGDTGSLRRDGRPAPGDTGSWQRDGRPDQVPGPGDTGSWQRDGQGRTPERRPARPRGPESQREPRRGLDAQRGVGMPGRKDSQREYARRREPDTSWQRELETASWDRDPETEVWLRDSDTGQWHRAEADDDEDDEDDRGDEPRPRRRRRAPDSPPGGPPASEGTDEGPEGGRRTGGRRRAADAPLQLGSAPEAPISQDAYRRDGEGPTRPLQGRARELEAGPGRQRDGAPDGSGRALSSPGTSRSGPADAPVSAAPGSYDDRPVSAAPGDYDRPVSAAPGGFDRPVSAAPVPGAVDRPVSAAPVGRQQDEGSLQDRGAAQDWRREMGGDQAKPGAGRASVQADAQSEDWLSQLRAETGGPRPSDAVTEVRPAAWLQEERAQNGPRQDGNTASWLLEERAQNGRAQGAPEQAGPASWLDEERAQNGRKQSGPELGAPAPWLQEERAQNGRAPDPSETAGWLQEERAQNGRAPDPSGTANWLQEERAQSGRAPGAGGQADWRRELAADGDLADGESRRFSTSNFVPFRAPSQGGAAGSVKVPAANSASAGATEVIQRTGASWQDPPDTEWPPRGAVMTSPTGSYERRPVSTLTSASARQNDLLEPDDEIEEDTGGPLKAVGYTVGWYGVPVVLFVLYMLLLSGQQTHALDTIAKAAPQFGLSLVLSMLVAVGLRWASGSWKAASVGLAAAVMGGGLATVLTSAITGQSLS</sequence>
<name>A0ABQ3ZNK6_9ACTN</name>